<dbReference type="NCBIfam" id="TIGR02380">
    <property type="entry name" value="ECA_wecA"/>
    <property type="match status" value="1"/>
</dbReference>
<dbReference type="HAMAP" id="MF_02030">
    <property type="entry name" value="WecA_Gammaproteo"/>
    <property type="match status" value="1"/>
</dbReference>
<evidence type="ECO:0000256" key="10">
    <source>
        <dbReference type="ARBA" id="ARBA00023136"/>
    </source>
</evidence>
<evidence type="ECO:0000256" key="7">
    <source>
        <dbReference type="ARBA" id="ARBA00022842"/>
    </source>
</evidence>
<reference evidence="14 15" key="1">
    <citation type="submission" date="2018-05" db="EMBL/GenBank/DDBJ databases">
        <title>Salinimonas sp. HMF8227 Genome sequencing and assembly.</title>
        <authorList>
            <person name="Kang H."/>
            <person name="Kang J."/>
            <person name="Cha I."/>
            <person name="Kim H."/>
            <person name="Joh K."/>
        </authorList>
    </citation>
    <scope>NUCLEOTIDE SEQUENCE [LARGE SCALE GENOMIC DNA]</scope>
    <source>
        <strain evidence="14 15">HMF8227</strain>
    </source>
</reference>
<dbReference type="GO" id="GO:0009276">
    <property type="term" value="C:Gram-negative-bacterium-type cell wall"/>
    <property type="evidence" value="ECO:0007669"/>
    <property type="project" value="InterPro"/>
</dbReference>
<feature type="binding site" evidence="13">
    <location>
        <position position="147"/>
    </location>
    <ligand>
        <name>Mg(2+)</name>
        <dbReference type="ChEBI" id="CHEBI:18420"/>
    </ligand>
</feature>
<evidence type="ECO:0000256" key="4">
    <source>
        <dbReference type="ARBA" id="ARBA00022676"/>
    </source>
</evidence>
<comment type="cofactor">
    <cofactor evidence="12 13">
        <name>Mg(2+)</name>
        <dbReference type="ChEBI" id="CHEBI:18420"/>
    </cofactor>
</comment>
<feature type="transmembrane region" description="Helical" evidence="12">
    <location>
        <begin position="40"/>
        <end position="61"/>
    </location>
</feature>
<dbReference type="GO" id="GO:0036380">
    <property type="term" value="F:UDP-N-acetylglucosamine-undecaprenyl-phosphate N-acetylglucosaminephosphotransferase activity"/>
    <property type="evidence" value="ECO:0007669"/>
    <property type="project" value="UniProtKB-UniRule"/>
</dbReference>
<feature type="transmembrane region" description="Helical" evidence="12">
    <location>
        <begin position="208"/>
        <end position="227"/>
    </location>
</feature>
<evidence type="ECO:0000313" key="14">
    <source>
        <dbReference type="EMBL" id="AWL11249.1"/>
    </source>
</evidence>
<protein>
    <recommendedName>
        <fullName evidence="12">Undecaprenyl-phosphate alpha-N-acetylglucosaminyl 1-phosphate transferase</fullName>
        <ecNumber evidence="12">2.7.8.33</ecNumber>
    </recommendedName>
    <alternativeName>
        <fullName evidence="12">UDP-GlcNAc:undecaprenyl-phosphate GlcNAc-1-phosphate transferase</fullName>
    </alternativeName>
    <alternativeName>
        <fullName evidence="12">Undecaprenyl-phosphate GlcNAc-1-phosphate transferase</fullName>
    </alternativeName>
</protein>
<proteinExistence type="inferred from homology"/>
<feature type="transmembrane region" description="Helical" evidence="12">
    <location>
        <begin position="6"/>
        <end position="28"/>
    </location>
</feature>
<dbReference type="AlphaFoldDB" id="A0A2S2E0X8"/>
<evidence type="ECO:0000256" key="9">
    <source>
        <dbReference type="ARBA" id="ARBA00022989"/>
    </source>
</evidence>
<comment type="cofactor">
    <cofactor evidence="12">
        <name>Mn(2+)</name>
        <dbReference type="ChEBI" id="CHEBI:29035"/>
    </cofactor>
</comment>
<comment type="caution">
    <text evidence="12">Lacks conserved residue(s) required for the propagation of feature annotation.</text>
</comment>
<feature type="transmembrane region" description="Helical" evidence="12">
    <location>
        <begin position="182"/>
        <end position="201"/>
    </location>
</feature>
<accession>A0A2S2E0X8</accession>
<dbReference type="GO" id="GO:0044038">
    <property type="term" value="P:cell wall macromolecule biosynthetic process"/>
    <property type="evidence" value="ECO:0007669"/>
    <property type="project" value="TreeGrafter"/>
</dbReference>
<feature type="transmembrane region" description="Helical" evidence="12">
    <location>
        <begin position="279"/>
        <end position="306"/>
    </location>
</feature>
<name>A0A2S2E0X8_9ALTE</name>
<comment type="subcellular location">
    <subcellularLocation>
        <location evidence="12">Cell inner membrane</location>
        <topology evidence="12">Multi-pass membrane protein</topology>
    </subcellularLocation>
    <subcellularLocation>
        <location evidence="1">Cell membrane</location>
        <topology evidence="1">Multi-pass membrane protein</topology>
    </subcellularLocation>
</comment>
<keyword evidence="11 12" id="KW-0464">Manganese</keyword>
<evidence type="ECO:0000256" key="5">
    <source>
        <dbReference type="ARBA" id="ARBA00022679"/>
    </source>
</evidence>
<evidence type="ECO:0000256" key="11">
    <source>
        <dbReference type="ARBA" id="ARBA00023211"/>
    </source>
</evidence>
<feature type="transmembrane region" description="Helical" evidence="12">
    <location>
        <begin position="318"/>
        <end position="334"/>
    </location>
</feature>
<keyword evidence="7 12" id="KW-0460">Magnesium</keyword>
<dbReference type="GO" id="GO:0000287">
    <property type="term" value="F:magnesium ion binding"/>
    <property type="evidence" value="ECO:0007669"/>
    <property type="project" value="InterPro"/>
</dbReference>
<feature type="transmembrane region" description="Helical" evidence="12">
    <location>
        <begin position="239"/>
        <end position="258"/>
    </location>
</feature>
<dbReference type="CDD" id="cd06853">
    <property type="entry name" value="GT_WecA_like"/>
    <property type="match status" value="1"/>
</dbReference>
<feature type="transmembrane region" description="Helical" evidence="12">
    <location>
        <begin position="155"/>
        <end position="176"/>
    </location>
</feature>
<dbReference type="GO" id="GO:0030145">
    <property type="term" value="F:manganese ion binding"/>
    <property type="evidence" value="ECO:0007669"/>
    <property type="project" value="InterPro"/>
</dbReference>
<dbReference type="InterPro" id="IPR000715">
    <property type="entry name" value="Glycosyl_transferase_4"/>
</dbReference>
<evidence type="ECO:0000313" key="15">
    <source>
        <dbReference type="Proteomes" id="UP000245728"/>
    </source>
</evidence>
<keyword evidence="9 12" id="KW-1133">Transmembrane helix</keyword>
<evidence type="ECO:0000256" key="2">
    <source>
        <dbReference type="ARBA" id="ARBA00022475"/>
    </source>
</evidence>
<keyword evidence="3 12" id="KW-0997">Cell inner membrane</keyword>
<keyword evidence="6 12" id="KW-0812">Transmembrane</keyword>
<keyword evidence="5 12" id="KW-0808">Transferase</keyword>
<dbReference type="UniPathway" id="UPA00281"/>
<keyword evidence="4 12" id="KW-0328">Glycosyltransferase</keyword>
<comment type="function">
    <text evidence="12">Catalyzes the transfer of the GlcNAc-1-phosphate moiety from UDP-GlcNAc onto the carrier lipid undecaprenyl phosphate (C55-P), yielding GlcNAc-pyrophosphoryl-undecaprenyl (GlcNAc-PP-C55).</text>
</comment>
<dbReference type="GO" id="GO:0071555">
    <property type="term" value="P:cell wall organization"/>
    <property type="evidence" value="ECO:0007669"/>
    <property type="project" value="TreeGrafter"/>
</dbReference>
<dbReference type="PROSITE" id="PS01348">
    <property type="entry name" value="MRAY_2"/>
    <property type="match status" value="1"/>
</dbReference>
<dbReference type="Pfam" id="PF00953">
    <property type="entry name" value="Glycos_transf_4"/>
    <property type="match status" value="1"/>
</dbReference>
<keyword evidence="10 12" id="KW-0472">Membrane</keyword>
<keyword evidence="15" id="KW-1185">Reference proteome</keyword>
<dbReference type="GO" id="GO:0005886">
    <property type="term" value="C:plasma membrane"/>
    <property type="evidence" value="ECO:0007669"/>
    <property type="project" value="UniProtKB-SubCell"/>
</dbReference>
<organism evidence="14 15">
    <name type="scientific">Saliniradius amylolyticus</name>
    <dbReference type="NCBI Taxonomy" id="2183582"/>
    <lineage>
        <taxon>Bacteria</taxon>
        <taxon>Pseudomonadati</taxon>
        <taxon>Pseudomonadota</taxon>
        <taxon>Gammaproteobacteria</taxon>
        <taxon>Alteromonadales</taxon>
        <taxon>Alteromonadaceae</taxon>
        <taxon>Saliniradius</taxon>
    </lineage>
</organism>
<dbReference type="GO" id="GO:0009243">
    <property type="term" value="P:O antigen biosynthetic process"/>
    <property type="evidence" value="ECO:0007669"/>
    <property type="project" value="UniProtKB-UniRule"/>
</dbReference>
<keyword evidence="2 12" id="KW-1003">Cell membrane</keyword>
<feature type="binding site" evidence="13">
    <location>
        <position position="212"/>
    </location>
    <ligand>
        <name>Mg(2+)</name>
        <dbReference type="ChEBI" id="CHEBI:18420"/>
    </ligand>
</feature>
<dbReference type="InterPro" id="IPR018480">
    <property type="entry name" value="PNAcMuramoyl-5peptid_Trfase_CS"/>
</dbReference>
<comment type="catalytic activity">
    <reaction evidence="12">
        <text>di-trans,octa-cis-undecaprenyl phosphate + UDP-N-acetyl-alpha-D-glucosamine = N-acetyl-alpha-D-glucosaminyl-di-trans,octa-cis-undecaprenyl diphosphate + UMP</text>
        <dbReference type="Rhea" id="RHEA:28090"/>
        <dbReference type="ChEBI" id="CHEBI:57705"/>
        <dbReference type="ChEBI" id="CHEBI:57865"/>
        <dbReference type="ChEBI" id="CHEBI:60392"/>
        <dbReference type="ChEBI" id="CHEBI:62959"/>
        <dbReference type="EC" id="2.7.8.33"/>
    </reaction>
</comment>
<gene>
    <name evidence="12 14" type="primary">wecA</name>
    <name evidence="14" type="ORF">HMF8227_00753</name>
</gene>
<evidence type="ECO:0000256" key="8">
    <source>
        <dbReference type="ARBA" id="ARBA00022985"/>
    </source>
</evidence>
<dbReference type="PANTHER" id="PTHR22926">
    <property type="entry name" value="PHOSPHO-N-ACETYLMURAMOYL-PENTAPEPTIDE-TRANSFERASE"/>
    <property type="match status" value="1"/>
</dbReference>
<evidence type="ECO:0000256" key="3">
    <source>
        <dbReference type="ARBA" id="ARBA00022519"/>
    </source>
</evidence>
<evidence type="ECO:0000256" key="13">
    <source>
        <dbReference type="PIRSR" id="PIRSR600715-1"/>
    </source>
</evidence>
<keyword evidence="8 12" id="KW-0448">Lipopolysaccharide biosynthesis</keyword>
<dbReference type="PANTHER" id="PTHR22926:SF3">
    <property type="entry name" value="UNDECAPRENYL-PHOSPHATE ALPHA-N-ACETYLGLUCOSAMINYL 1-PHOSPHATE TRANSFERASE"/>
    <property type="match status" value="1"/>
</dbReference>
<dbReference type="KEGG" id="salh:HMF8227_00753"/>
<dbReference type="EC" id="2.7.8.33" evidence="12"/>
<evidence type="ECO:0000256" key="1">
    <source>
        <dbReference type="ARBA" id="ARBA00004651"/>
    </source>
</evidence>
<dbReference type="InterPro" id="IPR012750">
    <property type="entry name" value="ECA_WecA-rel"/>
</dbReference>
<comment type="pathway">
    <text evidence="12">Bacterial outer membrane biogenesis; LPS O-antigen biosynthesis.</text>
</comment>
<dbReference type="GO" id="GO:0016757">
    <property type="term" value="F:glycosyltransferase activity"/>
    <property type="evidence" value="ECO:0007669"/>
    <property type="project" value="UniProtKB-KW"/>
</dbReference>
<feature type="transmembrane region" description="Helical" evidence="12">
    <location>
        <begin position="125"/>
        <end position="143"/>
    </location>
</feature>
<comment type="similarity">
    <text evidence="12">Belongs to the glycosyltransferase 4 family. WecA subfamily.</text>
</comment>
<evidence type="ECO:0000256" key="12">
    <source>
        <dbReference type="HAMAP-Rule" id="MF_02030"/>
    </source>
</evidence>
<keyword evidence="13" id="KW-0479">Metal-binding</keyword>
<dbReference type="EMBL" id="CP029347">
    <property type="protein sequence ID" value="AWL11249.1"/>
    <property type="molecule type" value="Genomic_DNA"/>
</dbReference>
<evidence type="ECO:0000256" key="6">
    <source>
        <dbReference type="ARBA" id="ARBA00022692"/>
    </source>
</evidence>
<sequence length="344" mass="37904">MIITLFSFFVAFASVMLFRPIAIGVGLVDRPCSRKRHQGEVPLVGGLAIYTSIVLSSFLFVEFDNVYKMYMLSTAFLVLIGALDDYHDIEPNIRLIAQVLIGSLMVFGADVQLTNLGNLIGTGDIQLGVLAPIVTLMAVIGAINAFNMTDGVDGLVGTLGIHTFISIGVLAYLGNIEFSSELPAMFIGALIAFLFFNFGRFKRGRYKVFMGDAGSMLLGLTVIWMLAVCTQGESRFVDPTTALWLIAVPLMDMVSVMIRRIMSGLSPLRASRDHLHHILLFKGLSARWTTIFIGVISVIASLLGIIMQESQVPESTRLISFLSVFIAYNFFMCRQDKQMHNHVQ</sequence>
<dbReference type="Proteomes" id="UP000245728">
    <property type="component" value="Chromosome"/>
</dbReference>